<reference evidence="2 3" key="1">
    <citation type="submission" date="2018-07" db="EMBL/GenBank/DDBJ databases">
        <title>Genome sequencing of rice bacterial endophytes.</title>
        <authorList>
            <person name="Venturi V."/>
        </authorList>
    </citation>
    <scope>NUCLEOTIDE SEQUENCE [LARGE SCALE GENOMIC DNA]</scope>
    <source>
        <strain evidence="2 3">AG1002</strain>
    </source>
</reference>
<sequence length="144" mass="15534">MPEITNTSGTPIGLPDGSIIPPKQTATVDNWDDFKDRANLKHYVQQGVLVVAASAGGQTSSANPNQGVNETEEEQQKRDLRGKLDLLGIQMHPNTGLEKLRKALAEAEAAKARTEVIEALKAKDVEFDESASLDELKAKLEAAE</sequence>
<dbReference type="RefSeq" id="WP_115945625.1">
    <property type="nucleotide sequence ID" value="NZ_QRDL01000002.1"/>
</dbReference>
<evidence type="ECO:0000313" key="3">
    <source>
        <dbReference type="Proteomes" id="UP000256988"/>
    </source>
</evidence>
<accession>A0A3D9EUY8</accession>
<dbReference type="EMBL" id="QRDL01000002">
    <property type="protein sequence ID" value="RED06983.1"/>
    <property type="molecule type" value="Genomic_DNA"/>
</dbReference>
<dbReference type="AlphaFoldDB" id="A0A3D9EUY8"/>
<gene>
    <name evidence="2" type="ORF">DFO60_1489</name>
</gene>
<proteinExistence type="predicted"/>
<evidence type="ECO:0000313" key="2">
    <source>
        <dbReference type="EMBL" id="RED06983.1"/>
    </source>
</evidence>
<dbReference type="Proteomes" id="UP000256988">
    <property type="component" value="Unassembled WGS sequence"/>
</dbReference>
<protein>
    <submittedName>
        <fullName evidence="2">Uncharacterized protein</fullName>
    </submittedName>
</protein>
<feature type="region of interest" description="Disordered" evidence="1">
    <location>
        <begin position="1"/>
        <end position="21"/>
    </location>
</feature>
<feature type="compositionally biased region" description="Polar residues" evidence="1">
    <location>
        <begin position="1"/>
        <end position="10"/>
    </location>
</feature>
<evidence type="ECO:0000256" key="1">
    <source>
        <dbReference type="SAM" id="MobiDB-lite"/>
    </source>
</evidence>
<organism evidence="2 3">
    <name type="scientific">Ectopseudomonas oleovorans</name>
    <name type="common">Pseudomonas oleovorans</name>
    <dbReference type="NCBI Taxonomy" id="301"/>
    <lineage>
        <taxon>Bacteria</taxon>
        <taxon>Pseudomonadati</taxon>
        <taxon>Pseudomonadota</taxon>
        <taxon>Gammaproteobacteria</taxon>
        <taxon>Pseudomonadales</taxon>
        <taxon>Pseudomonadaceae</taxon>
        <taxon>Ectopseudomonas</taxon>
    </lineage>
</organism>
<name>A0A3D9EUY8_ECTOL</name>
<feature type="region of interest" description="Disordered" evidence="1">
    <location>
        <begin position="55"/>
        <end position="77"/>
    </location>
</feature>
<comment type="caution">
    <text evidence="2">The sequence shown here is derived from an EMBL/GenBank/DDBJ whole genome shotgun (WGS) entry which is preliminary data.</text>
</comment>
<feature type="compositionally biased region" description="Polar residues" evidence="1">
    <location>
        <begin position="56"/>
        <end position="69"/>
    </location>
</feature>